<dbReference type="InterPro" id="IPR025166">
    <property type="entry name" value="Integrase_DNA_bind_dom"/>
</dbReference>
<organism evidence="2 3">
    <name type="scientific">Salmonella enterica subsp. enterica serovar Montevideo str. S5-403</name>
    <dbReference type="NCBI Taxonomy" id="913242"/>
    <lineage>
        <taxon>Bacteria</taxon>
        <taxon>Pseudomonadati</taxon>
        <taxon>Pseudomonadota</taxon>
        <taxon>Gammaproteobacteria</taxon>
        <taxon>Enterobacterales</taxon>
        <taxon>Enterobacteriaceae</taxon>
        <taxon>Salmonella</taxon>
    </lineage>
</organism>
<dbReference type="Proteomes" id="UP000003221">
    <property type="component" value="Unassembled WGS sequence"/>
</dbReference>
<comment type="caution">
    <text evidence="2">The sequence shown here is derived from an EMBL/GenBank/DDBJ whole genome shotgun (WGS) entry which is preliminary data.</text>
</comment>
<reference evidence="2 3" key="1">
    <citation type="journal article" date="2011" name="BMC Genomics">
        <title>Genome sequencing reveals diversification of virulence factor content and possible host adaptation in distinct subpopulations of Salmonella enterica.</title>
        <authorList>
            <person name="den Bakker H.C."/>
            <person name="Moreno Switt A.I."/>
            <person name="Govoni G."/>
            <person name="Cummings C.A."/>
            <person name="Ranieri M.L."/>
            <person name="Degoricija L."/>
            <person name="Hoelzer K."/>
            <person name="Rodriguez-Rivera L.D."/>
            <person name="Brown S."/>
            <person name="Bolchacova E."/>
            <person name="Furtado M.R."/>
            <person name="Wiedmann M."/>
        </authorList>
    </citation>
    <scope>NUCLEOTIDE SEQUENCE [LARGE SCALE GENOMIC DNA]</scope>
    <source>
        <strain evidence="2 3">S5-403</strain>
    </source>
</reference>
<evidence type="ECO:0000313" key="3">
    <source>
        <dbReference type="Proteomes" id="UP000003221"/>
    </source>
</evidence>
<protein>
    <recommendedName>
        <fullName evidence="1">Integrase DNA-binding domain-containing protein</fullName>
    </recommendedName>
</protein>
<evidence type="ECO:0000313" key="2">
    <source>
        <dbReference type="EMBL" id="EHC80802.1"/>
    </source>
</evidence>
<dbReference type="Gene3D" id="3.30.160.390">
    <property type="entry name" value="Integrase, DNA-binding domain"/>
    <property type="match status" value="1"/>
</dbReference>
<dbReference type="Pfam" id="PF13356">
    <property type="entry name" value="Arm-DNA-bind_3"/>
    <property type="match status" value="1"/>
</dbReference>
<sequence>MPDQRKRLSSSLTGLASIGSKYWQLGYRYYGNQEVFSIGVYPAVSLADAR</sequence>
<evidence type="ECO:0000259" key="1">
    <source>
        <dbReference type="Pfam" id="PF13356"/>
    </source>
</evidence>
<proteinExistence type="predicted"/>
<name>G5Q109_SALMO</name>
<feature type="domain" description="Integrase DNA-binding" evidence="1">
    <location>
        <begin position="17"/>
        <end position="50"/>
    </location>
</feature>
<dbReference type="EMBL" id="AFCS01000381">
    <property type="protein sequence ID" value="EHC80802.1"/>
    <property type="molecule type" value="Genomic_DNA"/>
</dbReference>
<accession>G5Q109</accession>
<dbReference type="InterPro" id="IPR038488">
    <property type="entry name" value="Integrase_DNA-bd_sf"/>
</dbReference>
<dbReference type="AlphaFoldDB" id="G5Q109"/>
<gene>
    <name evidence="2" type="ORF">LTSEMON_1505</name>
</gene>